<proteinExistence type="predicted"/>
<comment type="caution">
    <text evidence="2">The sequence shown here is derived from an EMBL/GenBank/DDBJ whole genome shotgun (WGS) entry which is preliminary data.</text>
</comment>
<dbReference type="AlphaFoldDB" id="A0A420IJX1"/>
<gene>
    <name evidence="2" type="ORF">GcM1_237044</name>
</gene>
<feature type="compositionally biased region" description="Basic and acidic residues" evidence="1">
    <location>
        <begin position="69"/>
        <end position="80"/>
    </location>
</feature>
<reference evidence="2 3" key="1">
    <citation type="journal article" date="2018" name="BMC Genomics">
        <title>Comparative genome analyses reveal sequence features reflecting distinct modes of host-adaptation between dicot and monocot powdery mildew.</title>
        <authorList>
            <person name="Wu Y."/>
            <person name="Ma X."/>
            <person name="Pan Z."/>
            <person name="Kale S.D."/>
            <person name="Song Y."/>
            <person name="King H."/>
            <person name="Zhang Q."/>
            <person name="Presley C."/>
            <person name="Deng X."/>
            <person name="Wei C.I."/>
            <person name="Xiao S."/>
        </authorList>
    </citation>
    <scope>NUCLEOTIDE SEQUENCE [LARGE SCALE GENOMIC DNA]</scope>
    <source>
        <strain evidence="2">UMSG1</strain>
    </source>
</reference>
<accession>A0A420IJX1</accession>
<evidence type="ECO:0000313" key="3">
    <source>
        <dbReference type="Proteomes" id="UP000285326"/>
    </source>
</evidence>
<feature type="region of interest" description="Disordered" evidence="1">
    <location>
        <begin position="28"/>
        <end position="122"/>
    </location>
</feature>
<feature type="compositionally biased region" description="Basic and acidic residues" evidence="1">
    <location>
        <begin position="104"/>
        <end position="114"/>
    </location>
</feature>
<name>A0A420IJX1_9PEZI</name>
<feature type="compositionally biased region" description="Low complexity" evidence="1">
    <location>
        <begin position="55"/>
        <end position="68"/>
    </location>
</feature>
<evidence type="ECO:0000313" key="2">
    <source>
        <dbReference type="EMBL" id="RKF74827.1"/>
    </source>
</evidence>
<dbReference type="EMBL" id="MCBS01023765">
    <property type="protein sequence ID" value="RKF74827.1"/>
    <property type="molecule type" value="Genomic_DNA"/>
</dbReference>
<dbReference type="Proteomes" id="UP000285326">
    <property type="component" value="Unassembled WGS sequence"/>
</dbReference>
<feature type="compositionally biased region" description="Polar residues" evidence="1">
    <location>
        <begin position="81"/>
        <end position="100"/>
    </location>
</feature>
<sequence>MVEQHESPQAPFNSRLRFPSCASLTTDAADLYQDPHPKPLTRSQKRAMTFESNRNSSSSKNPLDNSSSIKKERTDQHKQDSSQYPQTSHPQYASKTQQELQGEWDNKEEDRQQQTKDYPTLA</sequence>
<organism evidence="2 3">
    <name type="scientific">Golovinomyces cichoracearum</name>
    <dbReference type="NCBI Taxonomy" id="62708"/>
    <lineage>
        <taxon>Eukaryota</taxon>
        <taxon>Fungi</taxon>
        <taxon>Dikarya</taxon>
        <taxon>Ascomycota</taxon>
        <taxon>Pezizomycotina</taxon>
        <taxon>Leotiomycetes</taxon>
        <taxon>Erysiphales</taxon>
        <taxon>Erysiphaceae</taxon>
        <taxon>Golovinomyces</taxon>
    </lineage>
</organism>
<protein>
    <submittedName>
        <fullName evidence="2">Uncharacterized protein</fullName>
    </submittedName>
</protein>
<evidence type="ECO:0000256" key="1">
    <source>
        <dbReference type="SAM" id="MobiDB-lite"/>
    </source>
</evidence>